<feature type="compositionally biased region" description="Basic and acidic residues" evidence="11">
    <location>
        <begin position="296"/>
        <end position="305"/>
    </location>
</feature>
<keyword evidence="10" id="KW-0539">Nucleus</keyword>
<evidence type="ECO:0000256" key="11">
    <source>
        <dbReference type="SAM" id="MobiDB-lite"/>
    </source>
</evidence>
<dbReference type="InterPro" id="IPR022764">
    <property type="entry name" value="Peptidase_S54_rhomboid_dom"/>
</dbReference>
<dbReference type="InterPro" id="IPR003903">
    <property type="entry name" value="UIM_dom"/>
</dbReference>
<evidence type="ECO:0000313" key="13">
    <source>
        <dbReference type="EMBL" id="OWF49663.1"/>
    </source>
</evidence>
<comment type="catalytic activity">
    <reaction evidence="10">
        <text>a purine 2'-deoxyribonucleoside 5'-phosphate + H2O = a purine nucleobase + 2-deoxy-D-ribose 5-phosphate</text>
        <dbReference type="Rhea" id="RHEA:51132"/>
        <dbReference type="ChEBI" id="CHEBI:15377"/>
        <dbReference type="ChEBI" id="CHEBI:26386"/>
        <dbReference type="ChEBI" id="CHEBI:62877"/>
        <dbReference type="ChEBI" id="CHEBI:142198"/>
    </reaction>
</comment>
<evidence type="ECO:0000256" key="3">
    <source>
        <dbReference type="ARBA" id="ARBA00022692"/>
    </source>
</evidence>
<dbReference type="InterPro" id="IPR007710">
    <property type="entry name" value="Nucleoside_deoxyribTrfase"/>
</dbReference>
<keyword evidence="10" id="KW-0963">Cytoplasm</keyword>
<keyword evidence="14" id="KW-1185">Reference proteome</keyword>
<dbReference type="PANTHER" id="PTHR15364">
    <property type="entry name" value="2'-DEOXYNUCLEOSIDE 5'-PHOSPHATE N-HYDROLASE 1"/>
    <property type="match status" value="1"/>
</dbReference>
<evidence type="ECO:0000313" key="14">
    <source>
        <dbReference type="Proteomes" id="UP000242188"/>
    </source>
</evidence>
<keyword evidence="8 10" id="KW-0326">Glycosidase</keyword>
<dbReference type="GO" id="GO:0009159">
    <property type="term" value="P:deoxyribonucleoside monophosphate catabolic process"/>
    <property type="evidence" value="ECO:0007669"/>
    <property type="project" value="InterPro"/>
</dbReference>
<evidence type="ECO:0000259" key="12">
    <source>
        <dbReference type="Pfam" id="PF01694"/>
    </source>
</evidence>
<dbReference type="OrthoDB" id="10257275at2759"/>
<evidence type="ECO:0000256" key="8">
    <source>
        <dbReference type="ARBA" id="ARBA00023295"/>
    </source>
</evidence>
<evidence type="ECO:0000256" key="2">
    <source>
        <dbReference type="ARBA" id="ARBA00011407"/>
    </source>
</evidence>
<dbReference type="STRING" id="6573.A0A210QLQ1"/>
<dbReference type="GO" id="GO:0005634">
    <property type="term" value="C:nucleus"/>
    <property type="evidence" value="ECO:0007669"/>
    <property type="project" value="UniProtKB-SubCell"/>
</dbReference>
<evidence type="ECO:0000256" key="10">
    <source>
        <dbReference type="HAMAP-Rule" id="MF_03036"/>
    </source>
</evidence>
<dbReference type="GO" id="GO:0042802">
    <property type="term" value="F:identical protein binding"/>
    <property type="evidence" value="ECO:0007669"/>
    <property type="project" value="UniProtKB-ARBA"/>
</dbReference>
<dbReference type="PANTHER" id="PTHR15364:SF0">
    <property type="entry name" value="2'-DEOXYNUCLEOSIDE 5'-PHOSPHATE N-HYDROLASE 1"/>
    <property type="match status" value="1"/>
</dbReference>
<organism evidence="13 14">
    <name type="scientific">Mizuhopecten yessoensis</name>
    <name type="common">Japanese scallop</name>
    <name type="synonym">Patinopecten yessoensis</name>
    <dbReference type="NCBI Taxonomy" id="6573"/>
    <lineage>
        <taxon>Eukaryota</taxon>
        <taxon>Metazoa</taxon>
        <taxon>Spiralia</taxon>
        <taxon>Lophotrochozoa</taxon>
        <taxon>Mollusca</taxon>
        <taxon>Bivalvia</taxon>
        <taxon>Autobranchia</taxon>
        <taxon>Pteriomorphia</taxon>
        <taxon>Pectinida</taxon>
        <taxon>Pectinoidea</taxon>
        <taxon>Pectinidae</taxon>
        <taxon>Mizuhopecten</taxon>
    </lineage>
</organism>
<keyword evidence="4 10" id="KW-0378">Hydrolase</keyword>
<feature type="binding site" evidence="10">
    <location>
        <begin position="106"/>
        <end position="108"/>
    </location>
    <ligand>
        <name>substrate</name>
        <note>ligand shared between homodimeric partners</note>
    </ligand>
</feature>
<dbReference type="InterPro" id="IPR035952">
    <property type="entry name" value="Rhomboid-like_sf"/>
</dbReference>
<comment type="function">
    <text evidence="10">Catalyzes the cleavage of the N-glycosidic bond of deoxyribonucleoside 5'-monophosphates to yield deoxyribose 5-phosphate and a purine or pyrimidine base.</text>
</comment>
<dbReference type="EMBL" id="NEDP02003010">
    <property type="protein sequence ID" value="OWF49663.1"/>
    <property type="molecule type" value="Genomic_DNA"/>
</dbReference>
<dbReference type="SUPFAM" id="SSF144091">
    <property type="entry name" value="Rhomboid-like"/>
    <property type="match status" value="1"/>
</dbReference>
<dbReference type="GO" id="GO:0004252">
    <property type="term" value="F:serine-type endopeptidase activity"/>
    <property type="evidence" value="ECO:0007669"/>
    <property type="project" value="InterPro"/>
</dbReference>
<dbReference type="Proteomes" id="UP000242188">
    <property type="component" value="Unassembled WGS sequence"/>
</dbReference>
<dbReference type="GO" id="GO:0070694">
    <property type="term" value="F:5-hydroxymethyl-dUMP N-hydrolase activity"/>
    <property type="evidence" value="ECO:0007669"/>
    <property type="project" value="InterPro"/>
</dbReference>
<feature type="compositionally biased region" description="Basic and acidic residues" evidence="11">
    <location>
        <begin position="275"/>
        <end position="286"/>
    </location>
</feature>
<keyword evidence="6 10" id="KW-0546">Nucleotide metabolism</keyword>
<evidence type="ECO:0000256" key="6">
    <source>
        <dbReference type="ARBA" id="ARBA00023080"/>
    </source>
</evidence>
<dbReference type="Gene3D" id="3.40.50.450">
    <property type="match status" value="1"/>
</dbReference>
<feature type="binding site" description="in other chain" evidence="10">
    <location>
        <position position="19"/>
    </location>
    <ligand>
        <name>substrate</name>
        <note>ligand shared between homodimeric partners</note>
    </ligand>
</feature>
<accession>A0A210QLQ1</accession>
<dbReference type="AlphaFoldDB" id="A0A210QLQ1"/>
<evidence type="ECO:0000256" key="9">
    <source>
        <dbReference type="ARBA" id="ARBA00047460"/>
    </source>
</evidence>
<comment type="subcellular location">
    <subcellularLocation>
        <location evidence="10">Cytoplasm</location>
    </subcellularLocation>
    <subcellularLocation>
        <location evidence="10">Nucleus</location>
    </subcellularLocation>
    <subcellularLocation>
        <location evidence="1">Membrane</location>
        <topology evidence="1">Multi-pass membrane protein</topology>
    </subcellularLocation>
</comment>
<dbReference type="HAMAP" id="MF_03036">
    <property type="entry name" value="Nuc_phosphate_hydrolase"/>
    <property type="match status" value="1"/>
</dbReference>
<comment type="catalytic activity">
    <reaction evidence="10">
        <text>a pyrimidine 2'-deoxyribonucleoside 5'-phosphate + H2O = a pyrimidine nucleobase + 2-deoxy-D-ribose 5-phosphate</text>
        <dbReference type="Rhea" id="RHEA:57852"/>
        <dbReference type="ChEBI" id="CHEBI:15377"/>
        <dbReference type="ChEBI" id="CHEBI:26432"/>
        <dbReference type="ChEBI" id="CHEBI:62877"/>
        <dbReference type="ChEBI" id="CHEBI:142209"/>
    </reaction>
</comment>
<dbReference type="GO" id="GO:0009116">
    <property type="term" value="P:nucleoside metabolic process"/>
    <property type="evidence" value="ECO:0007669"/>
    <property type="project" value="UniProtKB-UniRule"/>
</dbReference>
<comment type="caution">
    <text evidence="13">The sequence shown here is derived from an EMBL/GenBank/DDBJ whole genome shotgun (WGS) entry which is preliminary data.</text>
</comment>
<proteinExistence type="inferred from homology"/>
<dbReference type="Pfam" id="PF01694">
    <property type="entry name" value="Rhomboid"/>
    <property type="match status" value="1"/>
</dbReference>
<protein>
    <recommendedName>
        <fullName evidence="10">Putative 2'-deoxynucleoside 5'-phosphate N-hydrolase 1</fullName>
        <ecNumber evidence="10">3.2.2.-</ecNumber>
    </recommendedName>
</protein>
<dbReference type="GO" id="GO:0006163">
    <property type="term" value="P:purine nucleotide metabolic process"/>
    <property type="evidence" value="ECO:0007669"/>
    <property type="project" value="UniProtKB-ARBA"/>
</dbReference>
<dbReference type="EC" id="3.2.2.-" evidence="10"/>
<feature type="region of interest" description="Disordered" evidence="11">
    <location>
        <begin position="222"/>
        <end position="312"/>
    </location>
</feature>
<sequence length="312" mass="34704">MKIYFAGSIRGGRQDAELYLRIIKQLQAYGTVLTEHVGAKTLEECEKHMTEKEIHDRDMTWLNDCDVLVAEVTQPSLGVGYEIGRAITLNKRILCMFRPDSGKSLSAMIAGAVNGSSSFVVKNYKEEDVQSVLFALKVLVSHYSPRGTQYVMGFIPVPSRMVFWAELVIIQIITPHASFTGHLAGILVGLLYIKGPLKALMDSLVPTVPSYTYTAQTSGSNTRYNYGAGAGQRSGYRDPNNEPRGTPRGYGWNVDGSAPGGGDYSTHTGGLSEEEQIRRATEESLRQNRGGNQERLYPDLEELRQRRQNRYQ</sequence>
<reference evidence="13 14" key="1">
    <citation type="journal article" date="2017" name="Nat. Ecol. Evol.">
        <title>Scallop genome provides insights into evolution of bilaterian karyotype and development.</title>
        <authorList>
            <person name="Wang S."/>
            <person name="Zhang J."/>
            <person name="Jiao W."/>
            <person name="Li J."/>
            <person name="Xun X."/>
            <person name="Sun Y."/>
            <person name="Guo X."/>
            <person name="Huan P."/>
            <person name="Dong B."/>
            <person name="Zhang L."/>
            <person name="Hu X."/>
            <person name="Sun X."/>
            <person name="Wang J."/>
            <person name="Zhao C."/>
            <person name="Wang Y."/>
            <person name="Wang D."/>
            <person name="Huang X."/>
            <person name="Wang R."/>
            <person name="Lv J."/>
            <person name="Li Y."/>
            <person name="Zhang Z."/>
            <person name="Liu B."/>
            <person name="Lu W."/>
            <person name="Hui Y."/>
            <person name="Liang J."/>
            <person name="Zhou Z."/>
            <person name="Hou R."/>
            <person name="Li X."/>
            <person name="Liu Y."/>
            <person name="Li H."/>
            <person name="Ning X."/>
            <person name="Lin Y."/>
            <person name="Zhao L."/>
            <person name="Xing Q."/>
            <person name="Dou J."/>
            <person name="Li Y."/>
            <person name="Mao J."/>
            <person name="Guo H."/>
            <person name="Dou H."/>
            <person name="Li T."/>
            <person name="Mu C."/>
            <person name="Jiang W."/>
            <person name="Fu Q."/>
            <person name="Fu X."/>
            <person name="Miao Y."/>
            <person name="Liu J."/>
            <person name="Yu Q."/>
            <person name="Li R."/>
            <person name="Liao H."/>
            <person name="Li X."/>
            <person name="Kong Y."/>
            <person name="Jiang Z."/>
            <person name="Chourrout D."/>
            <person name="Li R."/>
            <person name="Bao Z."/>
        </authorList>
    </citation>
    <scope>NUCLEOTIDE SEQUENCE [LARGE SCALE GENOMIC DNA]</scope>
    <source>
        <strain evidence="13 14">PY_sf001</strain>
    </source>
</reference>
<keyword evidence="3" id="KW-0812">Transmembrane</keyword>
<evidence type="ECO:0000256" key="5">
    <source>
        <dbReference type="ARBA" id="ARBA00022989"/>
    </source>
</evidence>
<dbReference type="Pfam" id="PF05014">
    <property type="entry name" value="Nuc_deoxyrib_tr"/>
    <property type="match status" value="1"/>
</dbReference>
<evidence type="ECO:0000256" key="4">
    <source>
        <dbReference type="ARBA" id="ARBA00022801"/>
    </source>
</evidence>
<comment type="similarity">
    <text evidence="10">Belongs to the 2'-deoxynucleoside 5'-phosphate N-hydrolase 1 family.</text>
</comment>
<keyword evidence="7" id="KW-0472">Membrane</keyword>
<dbReference type="InterPro" id="IPR028607">
    <property type="entry name" value="DNPH1"/>
</dbReference>
<name>A0A210QLQ1_MIZYE</name>
<comment type="subunit">
    <text evidence="2 10">Monomer and homodimer.</text>
</comment>
<feature type="binding site" description="in other chain" evidence="10">
    <location>
        <position position="82"/>
    </location>
    <ligand>
        <name>substrate</name>
        <note>ligand shared between homodimeric partners</note>
    </ligand>
</feature>
<dbReference type="InterPro" id="IPR051239">
    <property type="entry name" value="2'-dNMP_N-hydrolase"/>
</dbReference>
<gene>
    <name evidence="13" type="ORF">KP79_PYT20403</name>
</gene>
<dbReference type="PROSITE" id="PS50330">
    <property type="entry name" value="UIM"/>
    <property type="match status" value="1"/>
</dbReference>
<dbReference type="GO" id="GO:0016020">
    <property type="term" value="C:membrane"/>
    <property type="evidence" value="ECO:0007669"/>
    <property type="project" value="UniProtKB-SubCell"/>
</dbReference>
<keyword evidence="5" id="KW-1133">Transmembrane helix</keyword>
<dbReference type="GO" id="GO:0005737">
    <property type="term" value="C:cytoplasm"/>
    <property type="evidence" value="ECO:0007669"/>
    <property type="project" value="UniProtKB-SubCell"/>
</dbReference>
<evidence type="ECO:0000256" key="7">
    <source>
        <dbReference type="ARBA" id="ARBA00023136"/>
    </source>
</evidence>
<dbReference type="FunFam" id="3.40.50.450:FF:000019">
    <property type="entry name" value="2'-deoxynucleoside 5'-phosphate N-hydrolase 1"/>
    <property type="match status" value="1"/>
</dbReference>
<feature type="domain" description="Peptidase S54 rhomboid" evidence="12">
    <location>
        <begin position="132"/>
        <end position="193"/>
    </location>
</feature>
<dbReference type="SUPFAM" id="SSF52309">
    <property type="entry name" value="N-(deoxy)ribosyltransferase-like"/>
    <property type="match status" value="1"/>
</dbReference>
<comment type="caution">
    <text evidence="10">Lacks conserved residue(s) required for the propagation of feature annotation.</text>
</comment>
<evidence type="ECO:0000256" key="1">
    <source>
        <dbReference type="ARBA" id="ARBA00004141"/>
    </source>
</evidence>
<comment type="catalytic activity">
    <reaction evidence="9">
        <text>5-hydroxymethyl-dUMP + H2O = 5-hydroxymethyluracil + 2-deoxy-D-ribose 5-phosphate</text>
        <dbReference type="Rhea" id="RHEA:77099"/>
        <dbReference type="ChEBI" id="CHEBI:15377"/>
        <dbReference type="ChEBI" id="CHEBI:16964"/>
        <dbReference type="ChEBI" id="CHEBI:62877"/>
        <dbReference type="ChEBI" id="CHEBI:90409"/>
    </reaction>
    <physiologicalReaction direction="left-to-right" evidence="9">
        <dbReference type="Rhea" id="RHEA:77100"/>
    </physiologicalReaction>
</comment>